<protein>
    <submittedName>
        <fullName evidence="1">IS1634 family transposase</fullName>
    </submittedName>
</protein>
<sequence>MGEGVDVKRLGAGEDTYVLAQSAARIDKERAMRQRRLRRYVQRLQALQGQALSRDQLLMKLGAARHEAGRASHLIKVHLPEASSNSKTASFEFELDRARLRQVRRREGRYLLRTNLGAHDPAQLWTFYIQLTEVEQAFKELKHDLAVRPIYHSSEKRIEAHIFVAFLAYCLQVTLKAQLKRLAHGITPAEVIAKFKTMQMVDVHLPTTDGRELVLSRYTQPEADHRMLLDLLRLKLPDHPPPKNVGVPKPSDSQPAG</sequence>
<dbReference type="RefSeq" id="WP_340348612.1">
    <property type="nucleotide sequence ID" value="NZ_JBBKZT010000056.1"/>
</dbReference>
<dbReference type="Proteomes" id="UP001385892">
    <property type="component" value="Unassembled WGS sequence"/>
</dbReference>
<gene>
    <name evidence="1" type="ORF">WKW82_39140</name>
</gene>
<organism evidence="1 2">
    <name type="scientific">Variovorax rhizosphaerae</name>
    <dbReference type="NCBI Taxonomy" id="1836200"/>
    <lineage>
        <taxon>Bacteria</taxon>
        <taxon>Pseudomonadati</taxon>
        <taxon>Pseudomonadota</taxon>
        <taxon>Betaproteobacteria</taxon>
        <taxon>Burkholderiales</taxon>
        <taxon>Comamonadaceae</taxon>
        <taxon>Variovorax</taxon>
    </lineage>
</organism>
<evidence type="ECO:0000313" key="2">
    <source>
        <dbReference type="Proteomes" id="UP001385892"/>
    </source>
</evidence>
<keyword evidence="2" id="KW-1185">Reference proteome</keyword>
<dbReference type="NCBIfam" id="NF033559">
    <property type="entry name" value="transpos_IS1634"/>
    <property type="match status" value="1"/>
</dbReference>
<dbReference type="SUPFAM" id="SSF53098">
    <property type="entry name" value="Ribonuclease H-like"/>
    <property type="match status" value="1"/>
</dbReference>
<comment type="caution">
    <text evidence="1">The sequence shown here is derived from an EMBL/GenBank/DDBJ whole genome shotgun (WGS) entry which is preliminary data.</text>
</comment>
<accession>A0ABU8WYP9</accession>
<dbReference type="InterPro" id="IPR047654">
    <property type="entry name" value="IS1634_transpos"/>
</dbReference>
<reference evidence="1 2" key="1">
    <citation type="submission" date="2024-03" db="EMBL/GenBank/DDBJ databases">
        <title>Novel species of the genus Variovorax.</title>
        <authorList>
            <person name="Liu Q."/>
            <person name="Xin Y.-H."/>
        </authorList>
    </citation>
    <scope>NUCLEOTIDE SEQUENCE [LARGE SCALE GENOMIC DNA]</scope>
    <source>
        <strain evidence="1 2">KACC 18900</strain>
    </source>
</reference>
<dbReference type="EMBL" id="JBBKZT010000056">
    <property type="protein sequence ID" value="MEJ8852670.1"/>
    <property type="molecule type" value="Genomic_DNA"/>
</dbReference>
<name>A0ABU8WYP9_9BURK</name>
<evidence type="ECO:0000313" key="1">
    <source>
        <dbReference type="EMBL" id="MEJ8852670.1"/>
    </source>
</evidence>
<dbReference type="InterPro" id="IPR012337">
    <property type="entry name" value="RNaseH-like_sf"/>
</dbReference>
<proteinExistence type="predicted"/>